<dbReference type="RefSeq" id="WP_088077186.1">
    <property type="nucleotide sequence ID" value="NZ_JAHQCR010000008.1"/>
</dbReference>
<dbReference type="Proteomes" id="UP000790580">
    <property type="component" value="Unassembled WGS sequence"/>
</dbReference>
<keyword evidence="3" id="KW-1185">Reference proteome</keyword>
<dbReference type="Pfam" id="PF10057">
    <property type="entry name" value="MpsC"/>
    <property type="match status" value="1"/>
</dbReference>
<comment type="caution">
    <text evidence="2">The sequence shown here is derived from an EMBL/GenBank/DDBJ whole genome shotgun (WGS) entry which is preliminary data.</text>
</comment>
<organism evidence="2 3">
    <name type="scientific">Evansella alkalicola</name>
    <dbReference type="NCBI Taxonomy" id="745819"/>
    <lineage>
        <taxon>Bacteria</taxon>
        <taxon>Bacillati</taxon>
        <taxon>Bacillota</taxon>
        <taxon>Bacilli</taxon>
        <taxon>Bacillales</taxon>
        <taxon>Bacillaceae</taxon>
        <taxon>Evansella</taxon>
    </lineage>
</organism>
<feature type="domain" description="Na+-translocating membrane potential-generating system MpsC" evidence="1">
    <location>
        <begin position="11"/>
        <end position="114"/>
    </location>
</feature>
<sequence length="239" mass="27586">MIEEKEVKVQEVSTQVSSHISKQLKKHFGKGPEACHCTINKDLNVVLIQVRNFMTPAEEIMVKKDEMHLAASYRSLLIKSIFDSTKTELSRMTGFNFQDILHDWSYETNKGVLLILGNTDSTIFTHTQKNIPFSTNVLENTVAEMYSSFHKPPSNIETFLVHPKIYLVRSDEVMFPLENLLQEKGHEELLTEYYSGITDSVRDHKELIERAISSEIEDIFFARDERNGKSYLIIILKDL</sequence>
<evidence type="ECO:0000259" key="1">
    <source>
        <dbReference type="Pfam" id="PF10057"/>
    </source>
</evidence>
<accession>A0ABS6JN40</accession>
<name>A0ABS6JN40_9BACI</name>
<dbReference type="InterPro" id="IPR018745">
    <property type="entry name" value="MpsC"/>
</dbReference>
<evidence type="ECO:0000313" key="2">
    <source>
        <dbReference type="EMBL" id="MBU9719979.1"/>
    </source>
</evidence>
<evidence type="ECO:0000313" key="3">
    <source>
        <dbReference type="Proteomes" id="UP000790580"/>
    </source>
</evidence>
<gene>
    <name evidence="2" type="ORF">KS407_00815</name>
</gene>
<dbReference type="EMBL" id="JAHQCR010000008">
    <property type="protein sequence ID" value="MBU9719979.1"/>
    <property type="molecule type" value="Genomic_DNA"/>
</dbReference>
<protein>
    <submittedName>
        <fullName evidence="2">DUF2294 domain-containing protein</fullName>
    </submittedName>
</protein>
<reference evidence="2 3" key="1">
    <citation type="submission" date="2021-06" db="EMBL/GenBank/DDBJ databases">
        <title>Bacillus sp. RD4P76, an endophyte from a halophyte.</title>
        <authorList>
            <person name="Sun J.-Q."/>
        </authorList>
    </citation>
    <scope>NUCLEOTIDE SEQUENCE [LARGE SCALE GENOMIC DNA]</scope>
    <source>
        <strain evidence="2 3">JCM 17098</strain>
    </source>
</reference>
<proteinExistence type="predicted"/>